<evidence type="ECO:0000313" key="1">
    <source>
        <dbReference type="EMBL" id="KRY01367.1"/>
    </source>
</evidence>
<proteinExistence type="predicted"/>
<name>A0A0V0YLZ5_TRIPS</name>
<dbReference type="AlphaFoldDB" id="A0A0V0YLZ5"/>
<dbReference type="EMBL" id="JYDU01000003">
    <property type="protein sequence ID" value="KRY01367.1"/>
    <property type="molecule type" value="Genomic_DNA"/>
</dbReference>
<reference evidence="1 2" key="1">
    <citation type="submission" date="2015-01" db="EMBL/GenBank/DDBJ databases">
        <title>Evolution of Trichinella species and genotypes.</title>
        <authorList>
            <person name="Korhonen P.K."/>
            <person name="Edoardo P."/>
            <person name="Giuseppe L.R."/>
            <person name="Gasser R.B."/>
        </authorList>
    </citation>
    <scope>NUCLEOTIDE SEQUENCE [LARGE SCALE GENOMIC DNA]</scope>
    <source>
        <strain evidence="1">ISS141</strain>
    </source>
</reference>
<organism evidence="1 2">
    <name type="scientific">Trichinella pseudospiralis</name>
    <name type="common">Parasitic roundworm</name>
    <dbReference type="NCBI Taxonomy" id="6337"/>
    <lineage>
        <taxon>Eukaryota</taxon>
        <taxon>Metazoa</taxon>
        <taxon>Ecdysozoa</taxon>
        <taxon>Nematoda</taxon>
        <taxon>Enoplea</taxon>
        <taxon>Dorylaimia</taxon>
        <taxon>Trichinellida</taxon>
        <taxon>Trichinellidae</taxon>
        <taxon>Trichinella</taxon>
    </lineage>
</organism>
<dbReference type="Proteomes" id="UP000054815">
    <property type="component" value="Unassembled WGS sequence"/>
</dbReference>
<sequence length="64" mass="7546">MYNPTKAAKYDIKVFQLSNSETYSISKMEVYVKKQNEGRNITMNNRFISYPLVEDLFKQMLTAN</sequence>
<gene>
    <name evidence="1" type="ORF">T4E_2361</name>
</gene>
<evidence type="ECO:0000313" key="2">
    <source>
        <dbReference type="Proteomes" id="UP000054815"/>
    </source>
</evidence>
<evidence type="ECO:0008006" key="3">
    <source>
        <dbReference type="Google" id="ProtNLM"/>
    </source>
</evidence>
<accession>A0A0V0YLZ5</accession>
<comment type="caution">
    <text evidence="1">The sequence shown here is derived from an EMBL/GenBank/DDBJ whole genome shotgun (WGS) entry which is preliminary data.</text>
</comment>
<protein>
    <recommendedName>
        <fullName evidence="3">PiggyBac transposable element-derived protein domain-containing protein</fullName>
    </recommendedName>
</protein>